<gene>
    <name evidence="4" type="ordered locus">Sinac_7481</name>
</gene>
<feature type="region of interest" description="Disordered" evidence="3">
    <location>
        <begin position="942"/>
        <end position="1008"/>
    </location>
</feature>
<dbReference type="PRINTS" id="PR00313">
    <property type="entry name" value="CABNDNGRPT"/>
</dbReference>
<dbReference type="GO" id="GO:0005576">
    <property type="term" value="C:extracellular region"/>
    <property type="evidence" value="ECO:0007669"/>
    <property type="project" value="UniProtKB-SubCell"/>
</dbReference>
<evidence type="ECO:0000256" key="1">
    <source>
        <dbReference type="ARBA" id="ARBA00004613"/>
    </source>
</evidence>
<dbReference type="HOGENOM" id="CLU_228677_0_0_0"/>
<dbReference type="PROSITE" id="PS00330">
    <property type="entry name" value="HEMOLYSIN_CALCIUM"/>
    <property type="match status" value="28"/>
</dbReference>
<feature type="region of interest" description="Disordered" evidence="3">
    <location>
        <begin position="2075"/>
        <end position="2160"/>
    </location>
</feature>
<dbReference type="Gene3D" id="2.150.10.10">
    <property type="entry name" value="Serralysin-like metalloprotease, C-terminal"/>
    <property type="match status" value="17"/>
</dbReference>
<dbReference type="InterPro" id="IPR011049">
    <property type="entry name" value="Serralysin-like_metalloprot_C"/>
</dbReference>
<feature type="region of interest" description="Disordered" evidence="3">
    <location>
        <begin position="1975"/>
        <end position="1997"/>
    </location>
</feature>
<protein>
    <submittedName>
        <fullName evidence="4">Ca2+-binding protein, RTX toxin</fullName>
    </submittedName>
</protein>
<reference evidence="4 5" key="1">
    <citation type="submission" date="2012-02" db="EMBL/GenBank/DDBJ databases">
        <title>Complete sequence of chromosome of Singulisphaera acidiphila DSM 18658.</title>
        <authorList>
            <consortium name="US DOE Joint Genome Institute (JGI-PGF)"/>
            <person name="Lucas S."/>
            <person name="Copeland A."/>
            <person name="Lapidus A."/>
            <person name="Glavina del Rio T."/>
            <person name="Dalin E."/>
            <person name="Tice H."/>
            <person name="Bruce D."/>
            <person name="Goodwin L."/>
            <person name="Pitluck S."/>
            <person name="Peters L."/>
            <person name="Ovchinnikova G."/>
            <person name="Chertkov O."/>
            <person name="Kyrpides N."/>
            <person name="Mavromatis K."/>
            <person name="Ivanova N."/>
            <person name="Brettin T."/>
            <person name="Detter J.C."/>
            <person name="Han C."/>
            <person name="Larimer F."/>
            <person name="Land M."/>
            <person name="Hauser L."/>
            <person name="Markowitz V."/>
            <person name="Cheng J.-F."/>
            <person name="Hugenholtz P."/>
            <person name="Woyke T."/>
            <person name="Wu D."/>
            <person name="Tindall B."/>
            <person name="Pomrenke H."/>
            <person name="Brambilla E."/>
            <person name="Klenk H.-P."/>
            <person name="Eisen J.A."/>
        </authorList>
    </citation>
    <scope>NUCLEOTIDE SEQUENCE [LARGE SCALE GENOMIC DNA]</scope>
    <source>
        <strain evidence="5">ATCC BAA-1392 / DSM 18658 / VKM B-2454 / MOB10</strain>
    </source>
</reference>
<sequence>MKFPPRRSKARAVSPSKASRDRRLYSPAMVEVLEKRELLARYDGFGGFLSGALDNIRDNTLTGFATQASLPVIGLALDQAVQKKEILAGVTVADGSNETQGDLTAAIKTAFGANNTSVTYANSGDRILIHSIGTKDLSVPKIDLGLPSLGFSTAASLTAHLTYTLDLTIIKSNSNYALDAGGTTPELTLSVSVLKAEVPSFDGRLGPLYVHADPIDNTTSNQFLNAQITVDVQGGVISNANKYTAVAKIGGGADLAFTLRAGLRPLDQADANLQLVVQSFRVVWPFSDSQGNPLPANVTSAQLGRAPTVQFNDVQLKLGSLLNNLAAPLADQILKHAQPVFDFTSYLTRPIPMLADVSKQVKGLLGNFDVSAAGPAGQMLQLLQHPDLLGLLSTAAQFSTDPKVKGYANTFVDAVRQVDQVGSLLAFLQAGSALTIHVGNFTIGGGNDLRSFSGDLKSVARDDKPASKSAIDSALGSFKSELNKYDLSIPLLDDPSGIFRLLLGDSSVKLLEYDNKIDVARNQSYDLYNQNFVIGIVPVNFKLHFDIPDVSFHLIFGIDASGLSTGKPQDGLYVGAGNNANRRVFNADMKLGVDFAIGADVDVVTARAGITAGLNGNVNAYFPAQGNADIAYLRNLASCPLAGSGTLTATADLFTEVGVNFNLESLAKLVETLLANNPLIYQADLMLKASDKIIAVLNAPPLNLGVPPVADKLRNLVSGGNFREAISEGLSDAGATVSDGFKSFMKNPTQAVEGFVNSLGNAASNAGGAIGSGVTTAVETVGGWFSLADNTSISGSRGLYRSKPLYQWSTGQCNATTLDGGGTTPTVNSNPDLGELGSVSSDGTLTLFIGQDATKRFIKPDAIDEVFVIRAVDENHPDNGSVYVTAFGLTRRYDKVKRIVGDGGTGDDVIDAAGVGLQVNFAGGSGNDTLIAGTVAATLSGGSGNDTLRGGRGNDYLDGGSGDDELTGGEGDDTLLGGTGNDRIYGDFAPDTPEDDASDPSHYGNDYIDAGAGNDTVYGGPGADLIYGGDGNDRLDGGAGNDTIYGEAGNDTLFGGTGHDFLDGGAGTDRLEGGAGNDTLRGGDKDDATADTLLGGDNADLIYGTAGANIIFGGAGNDTIFGYAGDDVILGNEGDDWIDGGDNNDIIAGGSGNDTLYGGAGSDFFVWGDGDNSDLIEGGSGQNRLIFTGSQTLGANSTFTVRRGAGNRLVASLRVGSGIDAADIQSLLLQNSSGGRDTFQVGDLKNTGVALVDVFLSDKASSAAAFDGTGGNDEVFVDAVAGDLIVEGLSAHIVVHNAHVADRLTINGLAGNDRIIATSIASSTVGIILDGGAGNDYLEADATLLGGDGNDTLIGGTGDDLLDGGDGDDVLFGGTGNNTLIGGAGNDTILINGTDFADIIILGEVTPGTLTTSINGASGSNLYSSIERITIHGLGGNDFINAGSVATALVITGDDGDDVIIGGLGADFLDGGRGNDSINGSAGNDTLYGGEGNDTLTGGTGNDQLFGGDGSDTIVWNNGDNSDLVEGGEGTDIAIINGASAGDAFTVTPNGVRIKFDRTNLVPFTLDIAGIEQMNINSGAGNDTIAVSDLTGTELKAIKIDLGTGDGTQDIVTIDGSNLADDIAITQAGPAIDVTGLYTRFSITGSAAGSDVLQVRGNGGDDRIKADSGVERSIGIQLEGGAGNDFLSADATLLGGLGDDTLIGGTGPDVLLGGAGNDLIIGGEGDDLLMGDADGTGVGASFAIIAIASGHGNDTLDGGAGNDTINGDLGDDSLLGGDGNDLLGPVTVGGIAFADPGNDTMRGGAGNDTLNGDSGDDSLFGDAGDDSLLGGLGNDTLFGGDGNDTLFGEAGNDYLVGDAGNDSLDGGDGDDALDGSDGNDTLLGQAGNDLILGRGGNDLIVGGDGNDTLSGGDGDDTITGNAGDDYLAGDAGNDYLDGGDGADTLDGGDGNDTLLGQAGNDLLLGMAGRDLIAGGDGDDTVSGGDGDDTITGDAGNDYLAGDDGNDFIDGGSGNDTLDGGAGADTLLGQAGNDLLMGMAGNDSLNGGSGNDTLHGGDGNDTLVGELGNDVLLGEAGNDLLTGDDGDDSLSGGDGNDSLYGGTGNDLIQGGRGDDLIHGGDGNDTLSGDEGNDSIFGEAGNDQAYGGDGNDTILGGDGNDTLVGDAGDDKMFGEAGHDILLGGAGNDSLDGGAGNDTLFGGDGNDTILGGDGDDRLGGDAGDDLILAGAGNDTAQGGTGNDQIWGDAGDDVLYGDDGNDTILGGDGNDTILGGAGNDLLFGNAGNDQILGGFGDDSLYGGTGDDTLHGGNGIPNIPHSVRDNTLPDDGADVILGGTGFDLIDGGTGNNLLDAGDDGIAETVLAGQGNDIVFGHWDHDGNRDTAGLDGGYNRVYVQGGLVEPGLPAETNSPMTFIVNIQAPTGRYVEQPGDGRTYLNDPLPPTAVKRITQPPRFAGRGALLRKLAAQATRTNQIAARRLTK</sequence>
<dbReference type="InterPro" id="IPR018511">
    <property type="entry name" value="Hemolysin-typ_Ca-bd_CS"/>
</dbReference>
<feature type="region of interest" description="Disordered" evidence="3">
    <location>
        <begin position="1799"/>
        <end position="1821"/>
    </location>
</feature>
<evidence type="ECO:0000313" key="5">
    <source>
        <dbReference type="Proteomes" id="UP000010798"/>
    </source>
</evidence>
<dbReference type="STRING" id="886293.Sinac_7481"/>
<feature type="region of interest" description="Disordered" evidence="3">
    <location>
        <begin position="1858"/>
        <end position="1880"/>
    </location>
</feature>
<dbReference type="PANTHER" id="PTHR38340">
    <property type="entry name" value="S-LAYER PROTEIN"/>
    <property type="match status" value="1"/>
</dbReference>
<proteinExistence type="predicted"/>
<comment type="subcellular location">
    <subcellularLocation>
        <location evidence="1">Secreted</location>
    </subcellularLocation>
</comment>
<keyword evidence="2" id="KW-0964">Secreted</keyword>
<evidence type="ECO:0000256" key="3">
    <source>
        <dbReference type="SAM" id="MobiDB-lite"/>
    </source>
</evidence>
<dbReference type="KEGG" id="saci:Sinac_7481"/>
<feature type="compositionally biased region" description="Acidic residues" evidence="3">
    <location>
        <begin position="961"/>
        <end position="973"/>
    </location>
</feature>
<evidence type="ECO:0000313" key="4">
    <source>
        <dbReference type="EMBL" id="AGA31515.1"/>
    </source>
</evidence>
<dbReference type="EMBL" id="CP003364">
    <property type="protein sequence ID" value="AGA31515.1"/>
    <property type="molecule type" value="Genomic_DNA"/>
</dbReference>
<accession>L0DR81</accession>
<dbReference type="Pfam" id="PF00353">
    <property type="entry name" value="HemolysinCabind"/>
    <property type="match status" value="25"/>
</dbReference>
<feature type="compositionally biased region" description="Acidic residues" evidence="3">
    <location>
        <begin position="1865"/>
        <end position="1874"/>
    </location>
</feature>
<organism evidence="4 5">
    <name type="scientific">Singulisphaera acidiphila (strain ATCC BAA-1392 / DSM 18658 / VKM B-2454 / MOB10)</name>
    <dbReference type="NCBI Taxonomy" id="886293"/>
    <lineage>
        <taxon>Bacteria</taxon>
        <taxon>Pseudomonadati</taxon>
        <taxon>Planctomycetota</taxon>
        <taxon>Planctomycetia</taxon>
        <taxon>Isosphaerales</taxon>
        <taxon>Isosphaeraceae</taxon>
        <taxon>Singulisphaera</taxon>
    </lineage>
</organism>
<feature type="region of interest" description="Disordered" evidence="3">
    <location>
        <begin position="2042"/>
        <end position="2061"/>
    </location>
</feature>
<dbReference type="PANTHER" id="PTHR38340:SF1">
    <property type="entry name" value="S-LAYER PROTEIN"/>
    <property type="match status" value="1"/>
</dbReference>
<name>L0DR81_SINAD</name>
<dbReference type="eggNOG" id="COG2931">
    <property type="taxonomic scope" value="Bacteria"/>
</dbReference>
<dbReference type="OrthoDB" id="292013at2"/>
<dbReference type="Proteomes" id="UP000010798">
    <property type="component" value="Chromosome"/>
</dbReference>
<evidence type="ECO:0000256" key="2">
    <source>
        <dbReference type="ARBA" id="ARBA00022525"/>
    </source>
</evidence>
<dbReference type="InterPro" id="IPR001343">
    <property type="entry name" value="Hemolysn_Ca-bd"/>
</dbReference>
<dbReference type="InterPro" id="IPR050557">
    <property type="entry name" value="RTX_toxin/Mannuronan_C5-epim"/>
</dbReference>
<dbReference type="GO" id="GO:0005509">
    <property type="term" value="F:calcium ion binding"/>
    <property type="evidence" value="ECO:0007669"/>
    <property type="project" value="InterPro"/>
</dbReference>
<feature type="compositionally biased region" description="Low complexity" evidence="3">
    <location>
        <begin position="1810"/>
        <end position="1821"/>
    </location>
</feature>
<dbReference type="RefSeq" id="WP_015250580.1">
    <property type="nucleotide sequence ID" value="NC_019892.1"/>
</dbReference>
<keyword evidence="5" id="KW-1185">Reference proteome</keyword>
<dbReference type="SUPFAM" id="SSF51120">
    <property type="entry name" value="beta-Roll"/>
    <property type="match status" value="10"/>
</dbReference>